<dbReference type="RefSeq" id="WP_094789940.1">
    <property type="nucleotide sequence ID" value="NZ_JAEVHG010000035.1"/>
</dbReference>
<organism evidence="1 2">
    <name type="scientific">Zooshikella ganghwensis</name>
    <dbReference type="NCBI Taxonomy" id="202772"/>
    <lineage>
        <taxon>Bacteria</taxon>
        <taxon>Pseudomonadati</taxon>
        <taxon>Pseudomonadota</taxon>
        <taxon>Gammaproteobacteria</taxon>
        <taxon>Oceanospirillales</taxon>
        <taxon>Zooshikellaceae</taxon>
        <taxon>Zooshikella</taxon>
    </lineage>
</organism>
<dbReference type="AlphaFoldDB" id="A0A4P9VE42"/>
<name>A0A4P9VE42_9GAMM</name>
<gene>
    <name evidence="1" type="ORF">B9G39_29020</name>
</gene>
<protein>
    <submittedName>
        <fullName evidence="1">Uncharacterized protein</fullName>
    </submittedName>
</protein>
<evidence type="ECO:0000313" key="2">
    <source>
        <dbReference type="Proteomes" id="UP000257039"/>
    </source>
</evidence>
<reference evidence="1 2" key="1">
    <citation type="submission" date="2017-04" db="EMBL/GenBank/DDBJ databases">
        <title>Draft genome sequence of Zooshikella ganghwensis VG4 isolated from Red Sea sediments.</title>
        <authorList>
            <person name="Rehman Z."/>
            <person name="Alam I."/>
            <person name="Kamau A."/>
            <person name="Bajic V."/>
            <person name="Leiknes T."/>
        </authorList>
    </citation>
    <scope>NUCLEOTIDE SEQUENCE [LARGE SCALE GENOMIC DNA]</scope>
    <source>
        <strain evidence="1 2">VG4</strain>
    </source>
</reference>
<sequence>MHQWFVKQGRIGIVRDGNFLNLYVDPEGCDKCLLTALDAKEITEILTTLAHEIWEGQIEREEYTQQYIETESGHFQWKNSGSVITVGVSSDFSAIEIKINGNSPFKMSINQVVEFIQIVQMYLSD</sequence>
<accession>A0A4P9VE42</accession>
<comment type="caution">
    <text evidence="1">The sequence shown here is derived from an EMBL/GenBank/DDBJ whole genome shotgun (WGS) entry which is preliminary data.</text>
</comment>
<dbReference type="Proteomes" id="UP000257039">
    <property type="component" value="Unassembled WGS sequence"/>
</dbReference>
<dbReference type="EMBL" id="NDXW01000010">
    <property type="protein sequence ID" value="RDH41313.1"/>
    <property type="molecule type" value="Genomic_DNA"/>
</dbReference>
<proteinExistence type="predicted"/>
<evidence type="ECO:0000313" key="1">
    <source>
        <dbReference type="EMBL" id="RDH41313.1"/>
    </source>
</evidence>
<keyword evidence="2" id="KW-1185">Reference proteome</keyword>